<dbReference type="Gene3D" id="3.60.140.10">
    <property type="entry name" value="CNF1/YfiH-like putative cysteine hydrolases"/>
    <property type="match status" value="1"/>
</dbReference>
<gene>
    <name evidence="11" type="ORF">J2Z34_001253</name>
</gene>
<evidence type="ECO:0000256" key="4">
    <source>
        <dbReference type="ARBA" id="ARBA00022679"/>
    </source>
</evidence>
<protein>
    <submittedName>
        <fullName evidence="11">YfiH family protein</fullName>
    </submittedName>
</protein>
<comment type="catalytic activity">
    <reaction evidence="1">
        <text>inosine + phosphate = alpha-D-ribose 1-phosphate + hypoxanthine</text>
        <dbReference type="Rhea" id="RHEA:27646"/>
        <dbReference type="ChEBI" id="CHEBI:17368"/>
        <dbReference type="ChEBI" id="CHEBI:17596"/>
        <dbReference type="ChEBI" id="CHEBI:43474"/>
        <dbReference type="ChEBI" id="CHEBI:57720"/>
        <dbReference type="EC" id="2.4.2.1"/>
    </reaction>
    <physiologicalReaction direction="left-to-right" evidence="1">
        <dbReference type="Rhea" id="RHEA:27647"/>
    </physiologicalReaction>
</comment>
<evidence type="ECO:0000256" key="6">
    <source>
        <dbReference type="ARBA" id="ARBA00022801"/>
    </source>
</evidence>
<dbReference type="CDD" id="cd16833">
    <property type="entry name" value="YfiH"/>
    <property type="match status" value="1"/>
</dbReference>
<name>A0ABS4G2K4_9CLOT</name>
<dbReference type="InterPro" id="IPR038371">
    <property type="entry name" value="Cu_polyphenol_OxRdtase_sf"/>
</dbReference>
<proteinExistence type="inferred from homology"/>
<dbReference type="InterPro" id="IPR011324">
    <property type="entry name" value="Cytotoxic_necrot_fac-like_cat"/>
</dbReference>
<comment type="catalytic activity">
    <reaction evidence="8">
        <text>adenosine + H2O + H(+) = inosine + NH4(+)</text>
        <dbReference type="Rhea" id="RHEA:24408"/>
        <dbReference type="ChEBI" id="CHEBI:15377"/>
        <dbReference type="ChEBI" id="CHEBI:15378"/>
        <dbReference type="ChEBI" id="CHEBI:16335"/>
        <dbReference type="ChEBI" id="CHEBI:17596"/>
        <dbReference type="ChEBI" id="CHEBI:28938"/>
        <dbReference type="EC" id="3.5.4.4"/>
    </reaction>
    <physiologicalReaction direction="left-to-right" evidence="8">
        <dbReference type="Rhea" id="RHEA:24409"/>
    </physiologicalReaction>
</comment>
<dbReference type="PANTHER" id="PTHR30616:SF2">
    <property type="entry name" value="PURINE NUCLEOSIDE PHOSPHORYLASE LACC1"/>
    <property type="match status" value="1"/>
</dbReference>
<evidence type="ECO:0000256" key="7">
    <source>
        <dbReference type="ARBA" id="ARBA00022833"/>
    </source>
</evidence>
<comment type="catalytic activity">
    <reaction evidence="9">
        <text>adenosine + phosphate = alpha-D-ribose 1-phosphate + adenine</text>
        <dbReference type="Rhea" id="RHEA:27642"/>
        <dbReference type="ChEBI" id="CHEBI:16335"/>
        <dbReference type="ChEBI" id="CHEBI:16708"/>
        <dbReference type="ChEBI" id="CHEBI:43474"/>
        <dbReference type="ChEBI" id="CHEBI:57720"/>
        <dbReference type="EC" id="2.4.2.1"/>
    </reaction>
    <physiologicalReaction direction="left-to-right" evidence="9">
        <dbReference type="Rhea" id="RHEA:27643"/>
    </physiologicalReaction>
</comment>
<sequence length="270" mass="29843">MEYRIIEHGDSRYITVPQLEAMGLKVIFTTNSMDMGRKTAKSLENLEESFRNVFSAMDLDKAPHFFMEQIHSDVVIDVRSNGQGEPHRLGRLLGEGDAMVTGLKGAALSTTFADCVPVVLFDTRNKVHANIHSGWKGTLARISEKALEKMAESYGSDPSDIVAIIGPHIGFMDFEIGEDVFGLFEEAFRKDNIQYESLGNGKYHLDLGDLVKTMLIGRGVPAEAIFLMDLSTYSEPGLLHSYRRDRGNFGLMCLVTCCTSCGSDAEGDNE</sequence>
<organism evidence="11 12">
    <name type="scientific">Youngiibacter multivorans</name>
    <dbReference type="NCBI Taxonomy" id="937251"/>
    <lineage>
        <taxon>Bacteria</taxon>
        <taxon>Bacillati</taxon>
        <taxon>Bacillota</taxon>
        <taxon>Clostridia</taxon>
        <taxon>Eubacteriales</taxon>
        <taxon>Clostridiaceae</taxon>
        <taxon>Youngiibacter</taxon>
    </lineage>
</organism>
<evidence type="ECO:0000313" key="11">
    <source>
        <dbReference type="EMBL" id="MBP1918773.1"/>
    </source>
</evidence>
<keyword evidence="7" id="KW-0862">Zinc</keyword>
<dbReference type="EMBL" id="JAGGKC010000008">
    <property type="protein sequence ID" value="MBP1918773.1"/>
    <property type="molecule type" value="Genomic_DNA"/>
</dbReference>
<dbReference type="PANTHER" id="PTHR30616">
    <property type="entry name" value="UNCHARACTERIZED PROTEIN YFIH"/>
    <property type="match status" value="1"/>
</dbReference>
<comment type="caution">
    <text evidence="11">The sequence shown here is derived from an EMBL/GenBank/DDBJ whole genome shotgun (WGS) entry which is preliminary data.</text>
</comment>
<keyword evidence="5" id="KW-0479">Metal-binding</keyword>
<evidence type="ECO:0000256" key="5">
    <source>
        <dbReference type="ARBA" id="ARBA00022723"/>
    </source>
</evidence>
<evidence type="ECO:0000256" key="10">
    <source>
        <dbReference type="ARBA" id="ARBA00049893"/>
    </source>
</evidence>
<dbReference type="Pfam" id="PF02578">
    <property type="entry name" value="Cu-oxidase_4"/>
    <property type="match status" value="1"/>
</dbReference>
<dbReference type="Proteomes" id="UP001519271">
    <property type="component" value="Unassembled WGS sequence"/>
</dbReference>
<keyword evidence="12" id="KW-1185">Reference proteome</keyword>
<comment type="catalytic activity">
    <reaction evidence="10">
        <text>S-methyl-5'-thioadenosine + phosphate = 5-(methylsulfanyl)-alpha-D-ribose 1-phosphate + adenine</text>
        <dbReference type="Rhea" id="RHEA:11852"/>
        <dbReference type="ChEBI" id="CHEBI:16708"/>
        <dbReference type="ChEBI" id="CHEBI:17509"/>
        <dbReference type="ChEBI" id="CHEBI:43474"/>
        <dbReference type="ChEBI" id="CHEBI:58533"/>
        <dbReference type="EC" id="2.4.2.28"/>
    </reaction>
    <physiologicalReaction direction="left-to-right" evidence="10">
        <dbReference type="Rhea" id="RHEA:11853"/>
    </physiologicalReaction>
</comment>
<evidence type="ECO:0000256" key="8">
    <source>
        <dbReference type="ARBA" id="ARBA00047989"/>
    </source>
</evidence>
<evidence type="ECO:0000256" key="9">
    <source>
        <dbReference type="ARBA" id="ARBA00048968"/>
    </source>
</evidence>
<comment type="function">
    <text evidence="2">Purine nucleoside enzyme that catalyzes the phosphorolysis of adenosine and inosine nucleosides, yielding D-ribose 1-phosphate and the respective free bases, adenine and hypoxanthine. Also catalyzes the phosphorolysis of S-methyl-5'-thioadenosine into adenine and S-methyl-5-thio-alpha-D-ribose 1-phosphate. Also has adenosine deaminase activity.</text>
</comment>
<dbReference type="RefSeq" id="WP_209458997.1">
    <property type="nucleotide sequence ID" value="NZ_JAGGKC010000008.1"/>
</dbReference>
<reference evidence="11 12" key="1">
    <citation type="submission" date="2021-03" db="EMBL/GenBank/DDBJ databases">
        <title>Genomic Encyclopedia of Type Strains, Phase IV (KMG-IV): sequencing the most valuable type-strain genomes for metagenomic binning, comparative biology and taxonomic classification.</title>
        <authorList>
            <person name="Goeker M."/>
        </authorList>
    </citation>
    <scope>NUCLEOTIDE SEQUENCE [LARGE SCALE GENOMIC DNA]</scope>
    <source>
        <strain evidence="11 12">DSM 6139</strain>
    </source>
</reference>
<evidence type="ECO:0000256" key="2">
    <source>
        <dbReference type="ARBA" id="ARBA00003215"/>
    </source>
</evidence>
<dbReference type="InterPro" id="IPR003730">
    <property type="entry name" value="Cu_polyphenol_OxRdtase"/>
</dbReference>
<keyword evidence="4" id="KW-0808">Transferase</keyword>
<dbReference type="SUPFAM" id="SSF64438">
    <property type="entry name" value="CNF1/YfiH-like putative cysteine hydrolases"/>
    <property type="match status" value="1"/>
</dbReference>
<keyword evidence="6" id="KW-0378">Hydrolase</keyword>
<evidence type="ECO:0000313" key="12">
    <source>
        <dbReference type="Proteomes" id="UP001519271"/>
    </source>
</evidence>
<evidence type="ECO:0000256" key="1">
    <source>
        <dbReference type="ARBA" id="ARBA00000553"/>
    </source>
</evidence>
<accession>A0ABS4G2K4</accession>
<evidence type="ECO:0000256" key="3">
    <source>
        <dbReference type="ARBA" id="ARBA00007353"/>
    </source>
</evidence>
<comment type="similarity">
    <text evidence="3">Belongs to the purine nucleoside phosphorylase YfiH/LACC1 family.</text>
</comment>